<feature type="region of interest" description="Disordered" evidence="2">
    <location>
        <begin position="352"/>
        <end position="414"/>
    </location>
</feature>
<dbReference type="PROSITE" id="PS51253">
    <property type="entry name" value="HTH_CENPB"/>
    <property type="match status" value="1"/>
</dbReference>
<sequence>MEGLCESANESAGSLKAILREKRMGYFAASKRFNVPRSTLFDYVRSISEPTKAVKSKLGRKPTLPASLEEKLVDYVLMMERKYFGCTRNDVKRLAYQLAKQNNIPNQFSIVKEVAGKDWFKRFMQIHNQKLTLRALTGTSVARAKNFNRESVNKFFDCYEEAIEANNCPPSRIFNVDEKGLTVVQNKLPKIIALKGKRQVESLTAAERGSLITTVVSMSPIGIFIPPLIIFPRKNLNHLLARGAPPGSIFRCQESGWISSEAALDWFDHFVSAAKPSESDPVLLILDGYFSHTRILEIITVPGNVMSPLFTYHHTLLTSFNPSTKTFMGPCKHYYGEEIRLWQLQTTVHHLNSSSPDSVHHSTPSKPDNHTPLHIDLCGVPGTSASYVTPEDASPVPTLKKKTASRRCRPKSSAALITGSPYKQHLEESFNKGAKRKLLQNAQMSKKGARKDRKTGNKSSSTSTNARIADKQAEDSTCAYCSGKFSDDVRGEEWDQCAICEDWYHADCAGAYSDQFGCDFC</sequence>
<comment type="caution">
    <text evidence="4">The sequence shown here is derived from an EMBL/GenBank/DDBJ whole genome shotgun (WGS) entry which is preliminary data.</text>
</comment>
<evidence type="ECO:0000313" key="4">
    <source>
        <dbReference type="EMBL" id="KAJ4447459.1"/>
    </source>
</evidence>
<dbReference type="Gene3D" id="3.30.40.10">
    <property type="entry name" value="Zinc/RING finger domain, C3HC4 (zinc finger)"/>
    <property type="match status" value="1"/>
</dbReference>
<dbReference type="EMBL" id="JAJSOF020000005">
    <property type="protein sequence ID" value="KAJ4447459.1"/>
    <property type="molecule type" value="Genomic_DNA"/>
</dbReference>
<dbReference type="InterPro" id="IPR013083">
    <property type="entry name" value="Znf_RING/FYVE/PHD"/>
</dbReference>
<evidence type="ECO:0000256" key="2">
    <source>
        <dbReference type="SAM" id="MobiDB-lite"/>
    </source>
</evidence>
<gene>
    <name evidence="4" type="ORF">ANN_09466</name>
</gene>
<evidence type="ECO:0000259" key="3">
    <source>
        <dbReference type="PROSITE" id="PS51253"/>
    </source>
</evidence>
<dbReference type="InterPro" id="IPR006600">
    <property type="entry name" value="HTH_CenpB_DNA-bd_dom"/>
</dbReference>
<name>A0ABQ8TLD9_PERAM</name>
<accession>A0ABQ8TLD9</accession>
<feature type="region of interest" description="Disordered" evidence="2">
    <location>
        <begin position="434"/>
        <end position="468"/>
    </location>
</feature>
<dbReference type="InterPro" id="IPR011011">
    <property type="entry name" value="Znf_FYVE_PHD"/>
</dbReference>
<organism evidence="4 5">
    <name type="scientific">Periplaneta americana</name>
    <name type="common">American cockroach</name>
    <name type="synonym">Blatta americana</name>
    <dbReference type="NCBI Taxonomy" id="6978"/>
    <lineage>
        <taxon>Eukaryota</taxon>
        <taxon>Metazoa</taxon>
        <taxon>Ecdysozoa</taxon>
        <taxon>Arthropoda</taxon>
        <taxon>Hexapoda</taxon>
        <taxon>Insecta</taxon>
        <taxon>Pterygota</taxon>
        <taxon>Neoptera</taxon>
        <taxon>Polyneoptera</taxon>
        <taxon>Dictyoptera</taxon>
        <taxon>Blattodea</taxon>
        <taxon>Blattoidea</taxon>
        <taxon>Blattidae</taxon>
        <taxon>Blattinae</taxon>
        <taxon>Periplaneta</taxon>
    </lineage>
</organism>
<dbReference type="PANTHER" id="PTHR19303">
    <property type="entry name" value="TRANSPOSON"/>
    <property type="match status" value="1"/>
</dbReference>
<keyword evidence="5" id="KW-1185">Reference proteome</keyword>
<feature type="compositionally biased region" description="Polar residues" evidence="2">
    <location>
        <begin position="352"/>
        <end position="366"/>
    </location>
</feature>
<dbReference type="InterPro" id="IPR004875">
    <property type="entry name" value="DDE_SF_endonuclease_dom"/>
</dbReference>
<feature type="domain" description="HTH CENPB-type" evidence="3">
    <location>
        <begin position="56"/>
        <end position="133"/>
    </location>
</feature>
<protein>
    <recommendedName>
        <fullName evidence="3">HTH CENPB-type domain-containing protein</fullName>
    </recommendedName>
</protein>
<dbReference type="PANTHER" id="PTHR19303:SF74">
    <property type="entry name" value="POGO TRANSPOSABLE ELEMENT WITH KRAB DOMAIN"/>
    <property type="match status" value="1"/>
</dbReference>
<dbReference type="SUPFAM" id="SSF57903">
    <property type="entry name" value="FYVE/PHD zinc finger"/>
    <property type="match status" value="1"/>
</dbReference>
<dbReference type="InterPro" id="IPR050863">
    <property type="entry name" value="CenT-Element_Derived"/>
</dbReference>
<evidence type="ECO:0000313" key="5">
    <source>
        <dbReference type="Proteomes" id="UP001148838"/>
    </source>
</evidence>
<feature type="compositionally biased region" description="Basic residues" evidence="2">
    <location>
        <begin position="399"/>
        <end position="410"/>
    </location>
</feature>
<proteinExistence type="predicted"/>
<dbReference type="CDD" id="cd15517">
    <property type="entry name" value="PHD_TCF19_like"/>
    <property type="match status" value="1"/>
</dbReference>
<reference evidence="4 5" key="1">
    <citation type="journal article" date="2022" name="Allergy">
        <title>Genome assembly and annotation of Periplaneta americana reveal a comprehensive cockroach allergen profile.</title>
        <authorList>
            <person name="Wang L."/>
            <person name="Xiong Q."/>
            <person name="Saelim N."/>
            <person name="Wang L."/>
            <person name="Nong W."/>
            <person name="Wan A.T."/>
            <person name="Shi M."/>
            <person name="Liu X."/>
            <person name="Cao Q."/>
            <person name="Hui J.H.L."/>
            <person name="Sookrung N."/>
            <person name="Leung T.F."/>
            <person name="Tungtrongchitr A."/>
            <person name="Tsui S.K.W."/>
        </authorList>
    </citation>
    <scope>NUCLEOTIDE SEQUENCE [LARGE SCALE GENOMIC DNA]</scope>
    <source>
        <strain evidence="4">PWHHKU_190912</strain>
    </source>
</reference>
<evidence type="ECO:0000256" key="1">
    <source>
        <dbReference type="ARBA" id="ARBA00023125"/>
    </source>
</evidence>
<dbReference type="Proteomes" id="UP001148838">
    <property type="component" value="Unassembled WGS sequence"/>
</dbReference>
<keyword evidence="1" id="KW-0238">DNA-binding</keyword>
<dbReference type="Pfam" id="PF03184">
    <property type="entry name" value="DDE_1"/>
    <property type="match status" value="1"/>
</dbReference>